<keyword evidence="13 20" id="KW-0472">Membrane</keyword>
<comment type="catalytic activity">
    <reaction evidence="17">
        <text>L-threonyl-[protein] + ATP = O-phospho-L-threonyl-[protein] + ADP + H(+)</text>
        <dbReference type="Rhea" id="RHEA:46608"/>
        <dbReference type="Rhea" id="RHEA-COMP:11060"/>
        <dbReference type="Rhea" id="RHEA-COMP:11605"/>
        <dbReference type="ChEBI" id="CHEBI:15378"/>
        <dbReference type="ChEBI" id="CHEBI:30013"/>
        <dbReference type="ChEBI" id="CHEBI:30616"/>
        <dbReference type="ChEBI" id="CHEBI:61977"/>
        <dbReference type="ChEBI" id="CHEBI:456216"/>
        <dbReference type="EC" id="2.7.11.1"/>
    </reaction>
</comment>
<dbReference type="SUPFAM" id="SSF51110">
    <property type="entry name" value="alpha-D-mannose-specific plant lectins"/>
    <property type="match status" value="2"/>
</dbReference>
<dbReference type="PROSITE" id="PS50927">
    <property type="entry name" value="BULB_LECTIN"/>
    <property type="match status" value="1"/>
</dbReference>
<dbReference type="InterPro" id="IPR036426">
    <property type="entry name" value="Bulb-type_lectin_dom_sf"/>
</dbReference>
<keyword evidence="11 19" id="KW-0067">ATP-binding</keyword>
<accession>A0A2N9HDY8</accession>
<evidence type="ECO:0000256" key="14">
    <source>
        <dbReference type="ARBA" id="ARBA00023157"/>
    </source>
</evidence>
<evidence type="ECO:0000313" key="24">
    <source>
        <dbReference type="EMBL" id="SPD10138.1"/>
    </source>
</evidence>
<dbReference type="EMBL" id="OIVN01003299">
    <property type="protein sequence ID" value="SPD10138.1"/>
    <property type="molecule type" value="Genomic_DNA"/>
</dbReference>
<evidence type="ECO:0000256" key="17">
    <source>
        <dbReference type="ARBA" id="ARBA00047899"/>
    </source>
</evidence>
<proteinExistence type="predicted"/>
<keyword evidence="8" id="KW-0430">Lectin</keyword>
<dbReference type="GO" id="GO:0005524">
    <property type="term" value="F:ATP binding"/>
    <property type="evidence" value="ECO:0007669"/>
    <property type="project" value="UniProtKB-UniRule"/>
</dbReference>
<evidence type="ECO:0000256" key="9">
    <source>
        <dbReference type="ARBA" id="ARBA00022741"/>
    </source>
</evidence>
<dbReference type="InterPro" id="IPR008271">
    <property type="entry name" value="Ser/Thr_kinase_AS"/>
</dbReference>
<evidence type="ECO:0000256" key="21">
    <source>
        <dbReference type="SAM" id="SignalP"/>
    </source>
</evidence>
<feature type="signal peptide" evidence="21">
    <location>
        <begin position="1"/>
        <end position="20"/>
    </location>
</feature>
<feature type="chain" id="PRO_5014964574" description="non-specific serine/threonine protein kinase" evidence="21">
    <location>
        <begin position="21"/>
        <end position="1157"/>
    </location>
</feature>
<comment type="subcellular location">
    <subcellularLocation>
        <location evidence="1">Membrane</location>
        <topology evidence="1">Single-pass type I membrane protein</topology>
    </subcellularLocation>
</comment>
<feature type="binding site" evidence="19">
    <location>
        <position position="368"/>
    </location>
    <ligand>
        <name>ATP</name>
        <dbReference type="ChEBI" id="CHEBI:30616"/>
    </ligand>
</feature>
<keyword evidence="16" id="KW-0325">Glycoprotein</keyword>
<dbReference type="CDD" id="cd14066">
    <property type="entry name" value="STKc_IRAK"/>
    <property type="match status" value="1"/>
</dbReference>
<keyword evidence="10" id="KW-0418">Kinase</keyword>
<evidence type="ECO:0000256" key="16">
    <source>
        <dbReference type="ARBA" id="ARBA00023180"/>
    </source>
</evidence>
<dbReference type="InterPro" id="IPR001480">
    <property type="entry name" value="Bulb-type_lectin_dom"/>
</dbReference>
<sequence length="1157" mass="130284">MMASLPVLLLLLVFLLPVHANDRGNDSTVILLGSSLSPNANRTSWLSPSGLFAFGFYPQDDGFAIGIWLVNQTEKTIIWTANRDDPPVSSNATLDLTRDGDLLLRIEQGREISISNVSYPATSAAMLDSDALFLNSSVSPVHILANSSYAADKNGTTIHRATLDADGIFRLYSHHFKSDNSSSSMLVEWSALTNQCEVSGFCGLNSYCSGMGSFAECKCYPGFDFINSKNKFLGCHQNFNEDDCRRSKDPTMLYNVASLENVSWKDYPFSVFSDYPSSVRNGKEKLWQVLRGRLQLWSSIVYGHKFKRYRKLSENVNLELAEEFTLQSFSYNDLESATDGFKEELGRGSFGAVYKGIIPRGGKTIAVKRLEKGVEEGEREFRAEMTAMAQTHHRNLVRVLGFCIEGPRKLLVYEYMKNGSLADLIFKAERPPIWKERIRIALDVARGLLYLHEESEARIIHCNIKPQNILMDDNWTAKISDFGFAKLLMPNQSRATMGAEGTSGYLAPEWVKNSLTSLKVDIYSFGVVLLEIVCCRKNIEVNVSNADEIILSNWAYNCFVAGELEMLVEDEDVDFRTLERLVKVGLWCVQEDPALRPSMKIVILMLEGTIRYSDSPIASFFHCCFMICGRAEPKQSSPISLGSSLSHPNSWLSPSNRFAFGFYPQGSGFVVGIWLDGKLLLQTEQGQKQLIDTGAKDPVSNAAMLDSGNFVIYDKDFKPIWQSFEFPTDTILGGQTLFANSQLLSSLNKSDHSTVEPLGVISWLNLYLKYDGSLILINGSNLETYLYHLLKALIFVQQYQPQQQEYHLSSLSHSCEVPGFCGFNSFCDDSQTDCRCLPGLDFVDPNQTSLGCQRNFSEAECKARVWKTAIVGRHSSMGHHCQKQKLPLRHVRRVEYDVLYTALLKVGHTSLLPKKPSIMITSRTEMVQIVLVTLGFTLLSCLALAIFGRFIFKIRVLMYKTLLKKGSLGLPEGGPIWHPDWNERLRIALDVARGILYLHEECEAPIIHCDIKPQNILMDDFWTAKICDFGLAKFLMPDQTRTFTGARGTRGYVAPEWHKNIPISVKADVYSYGIVLLEIVCCRRNIDVNASTAEEIVLSSWVYKCFAARELNKLVFVEQADKMSLEKMVKVGLWCIQEEPALRPSMKSVVFDVRRYY</sequence>
<evidence type="ECO:0000256" key="4">
    <source>
        <dbReference type="ARBA" id="ARBA00022536"/>
    </source>
</evidence>
<dbReference type="InterPro" id="IPR051343">
    <property type="entry name" value="G-type_lectin_kinases/EP1-like"/>
</dbReference>
<dbReference type="PROSITE" id="PS50011">
    <property type="entry name" value="PROTEIN_KINASE_DOM"/>
    <property type="match status" value="2"/>
</dbReference>
<evidence type="ECO:0000256" key="7">
    <source>
        <dbReference type="ARBA" id="ARBA00022729"/>
    </source>
</evidence>
<keyword evidence="4" id="KW-0245">EGF-like domain</keyword>
<evidence type="ECO:0000256" key="8">
    <source>
        <dbReference type="ARBA" id="ARBA00022734"/>
    </source>
</evidence>
<dbReference type="SUPFAM" id="SSF56112">
    <property type="entry name" value="Protein kinase-like (PK-like)"/>
    <property type="match status" value="2"/>
</dbReference>
<evidence type="ECO:0000256" key="5">
    <source>
        <dbReference type="ARBA" id="ARBA00022679"/>
    </source>
</evidence>
<dbReference type="InterPro" id="IPR000719">
    <property type="entry name" value="Prot_kinase_dom"/>
</dbReference>
<organism evidence="24">
    <name type="scientific">Fagus sylvatica</name>
    <name type="common">Beechnut</name>
    <dbReference type="NCBI Taxonomy" id="28930"/>
    <lineage>
        <taxon>Eukaryota</taxon>
        <taxon>Viridiplantae</taxon>
        <taxon>Streptophyta</taxon>
        <taxon>Embryophyta</taxon>
        <taxon>Tracheophyta</taxon>
        <taxon>Spermatophyta</taxon>
        <taxon>Magnoliopsida</taxon>
        <taxon>eudicotyledons</taxon>
        <taxon>Gunneridae</taxon>
        <taxon>Pentapetalae</taxon>
        <taxon>rosids</taxon>
        <taxon>fabids</taxon>
        <taxon>Fagales</taxon>
        <taxon>Fagaceae</taxon>
        <taxon>Fagus</taxon>
    </lineage>
</organism>
<keyword evidence="15" id="KW-0675">Receptor</keyword>
<dbReference type="PROSITE" id="PS00107">
    <property type="entry name" value="PROTEIN_KINASE_ATP"/>
    <property type="match status" value="1"/>
</dbReference>
<evidence type="ECO:0000256" key="12">
    <source>
        <dbReference type="ARBA" id="ARBA00022989"/>
    </source>
</evidence>
<comment type="catalytic activity">
    <reaction evidence="18">
        <text>L-seryl-[protein] + ATP = O-phospho-L-seryl-[protein] + ADP + H(+)</text>
        <dbReference type="Rhea" id="RHEA:17989"/>
        <dbReference type="Rhea" id="RHEA-COMP:9863"/>
        <dbReference type="Rhea" id="RHEA-COMP:11604"/>
        <dbReference type="ChEBI" id="CHEBI:15378"/>
        <dbReference type="ChEBI" id="CHEBI:29999"/>
        <dbReference type="ChEBI" id="CHEBI:30616"/>
        <dbReference type="ChEBI" id="CHEBI:83421"/>
        <dbReference type="ChEBI" id="CHEBI:456216"/>
        <dbReference type="EC" id="2.7.11.1"/>
    </reaction>
</comment>
<dbReference type="PROSITE" id="PS00108">
    <property type="entry name" value="PROTEIN_KINASE_ST"/>
    <property type="match status" value="1"/>
</dbReference>
<keyword evidence="14" id="KW-1015">Disulfide bond</keyword>
<dbReference type="AlphaFoldDB" id="A0A2N9HDY8"/>
<dbReference type="PANTHER" id="PTHR47976:SF49">
    <property type="entry name" value="RECEPTOR-LIKE SERINE_THREONINE-PROTEIN KINASE"/>
    <property type="match status" value="1"/>
</dbReference>
<dbReference type="GO" id="GO:0030246">
    <property type="term" value="F:carbohydrate binding"/>
    <property type="evidence" value="ECO:0007669"/>
    <property type="project" value="UniProtKB-KW"/>
</dbReference>
<evidence type="ECO:0000256" key="19">
    <source>
        <dbReference type="PROSITE-ProRule" id="PRU10141"/>
    </source>
</evidence>
<dbReference type="InterPro" id="IPR017441">
    <property type="entry name" value="Protein_kinase_ATP_BS"/>
</dbReference>
<evidence type="ECO:0000256" key="10">
    <source>
        <dbReference type="ARBA" id="ARBA00022777"/>
    </source>
</evidence>
<evidence type="ECO:0000256" key="11">
    <source>
        <dbReference type="ARBA" id="ARBA00022840"/>
    </source>
</evidence>
<dbReference type="PANTHER" id="PTHR47976">
    <property type="entry name" value="G-TYPE LECTIN S-RECEPTOR-LIKE SERINE/THREONINE-PROTEIN KINASE SD2-5"/>
    <property type="match status" value="1"/>
</dbReference>
<evidence type="ECO:0000256" key="2">
    <source>
        <dbReference type="ARBA" id="ARBA00012513"/>
    </source>
</evidence>
<keyword evidence="7 21" id="KW-0732">Signal</keyword>
<name>A0A2N9HDY8_FAGSY</name>
<feature type="transmembrane region" description="Helical" evidence="20">
    <location>
        <begin position="926"/>
        <end position="952"/>
    </location>
</feature>
<dbReference type="FunFam" id="1.10.510.10:FF:000237">
    <property type="entry name" value="G-type lectin S-receptor-like serine/threonine-protein kinase"/>
    <property type="match status" value="2"/>
</dbReference>
<keyword evidence="3" id="KW-0723">Serine/threonine-protein kinase</keyword>
<keyword evidence="6 20" id="KW-0812">Transmembrane</keyword>
<evidence type="ECO:0000256" key="13">
    <source>
        <dbReference type="ARBA" id="ARBA00023136"/>
    </source>
</evidence>
<evidence type="ECO:0000259" key="23">
    <source>
        <dbReference type="PROSITE" id="PS50927"/>
    </source>
</evidence>
<evidence type="ECO:0000256" key="18">
    <source>
        <dbReference type="ARBA" id="ARBA00048679"/>
    </source>
</evidence>
<evidence type="ECO:0000259" key="22">
    <source>
        <dbReference type="PROSITE" id="PS50011"/>
    </source>
</evidence>
<protein>
    <recommendedName>
        <fullName evidence="2">non-specific serine/threonine protein kinase</fullName>
        <ecNumber evidence="2">2.7.11.1</ecNumber>
    </recommendedName>
</protein>
<feature type="domain" description="Protein kinase" evidence="22">
    <location>
        <begin position="842"/>
        <end position="1157"/>
    </location>
</feature>
<dbReference type="SMART" id="SM00108">
    <property type="entry name" value="B_lectin"/>
    <property type="match status" value="1"/>
</dbReference>
<keyword evidence="12 20" id="KW-1133">Transmembrane helix</keyword>
<dbReference type="Gene3D" id="2.90.10.10">
    <property type="entry name" value="Bulb-type lectin domain"/>
    <property type="match status" value="2"/>
</dbReference>
<dbReference type="SMART" id="SM00220">
    <property type="entry name" value="S_TKc"/>
    <property type="match status" value="1"/>
</dbReference>
<gene>
    <name evidence="24" type="ORF">FSB_LOCUS38020</name>
</gene>
<dbReference type="Gene3D" id="3.30.200.20">
    <property type="entry name" value="Phosphorylase Kinase, domain 1"/>
    <property type="match status" value="1"/>
</dbReference>
<dbReference type="GO" id="GO:0004674">
    <property type="term" value="F:protein serine/threonine kinase activity"/>
    <property type="evidence" value="ECO:0007669"/>
    <property type="project" value="UniProtKB-KW"/>
</dbReference>
<feature type="domain" description="Protein kinase" evidence="22">
    <location>
        <begin position="339"/>
        <end position="621"/>
    </location>
</feature>
<keyword evidence="9 19" id="KW-0547">Nucleotide-binding</keyword>
<evidence type="ECO:0000256" key="20">
    <source>
        <dbReference type="SAM" id="Phobius"/>
    </source>
</evidence>
<evidence type="ECO:0000256" key="3">
    <source>
        <dbReference type="ARBA" id="ARBA00022527"/>
    </source>
</evidence>
<evidence type="ECO:0000256" key="1">
    <source>
        <dbReference type="ARBA" id="ARBA00004479"/>
    </source>
</evidence>
<keyword evidence="5" id="KW-0808">Transferase</keyword>
<dbReference type="EC" id="2.7.11.1" evidence="2"/>
<evidence type="ECO:0000256" key="6">
    <source>
        <dbReference type="ARBA" id="ARBA00022692"/>
    </source>
</evidence>
<reference evidence="24" key="1">
    <citation type="submission" date="2018-02" db="EMBL/GenBank/DDBJ databases">
        <authorList>
            <person name="Cohen D.B."/>
            <person name="Kent A.D."/>
        </authorList>
    </citation>
    <scope>NUCLEOTIDE SEQUENCE</scope>
</reference>
<dbReference type="Pfam" id="PF00069">
    <property type="entry name" value="Pkinase"/>
    <property type="match status" value="2"/>
</dbReference>
<dbReference type="InterPro" id="IPR011009">
    <property type="entry name" value="Kinase-like_dom_sf"/>
</dbReference>
<dbReference type="Gene3D" id="1.10.510.10">
    <property type="entry name" value="Transferase(Phosphotransferase) domain 1"/>
    <property type="match status" value="2"/>
</dbReference>
<dbReference type="Pfam" id="PF01453">
    <property type="entry name" value="B_lectin"/>
    <property type="match status" value="1"/>
</dbReference>
<dbReference type="GO" id="GO:0016020">
    <property type="term" value="C:membrane"/>
    <property type="evidence" value="ECO:0007669"/>
    <property type="project" value="UniProtKB-SubCell"/>
</dbReference>
<dbReference type="FunFam" id="3.30.200.20:FF:000059">
    <property type="entry name" value="S-receptor-like serine/threonine-protein kinase"/>
    <property type="match status" value="1"/>
</dbReference>
<evidence type="ECO:0000256" key="15">
    <source>
        <dbReference type="ARBA" id="ARBA00023170"/>
    </source>
</evidence>
<feature type="domain" description="Bulb-type lectin" evidence="23">
    <location>
        <begin position="27"/>
        <end position="147"/>
    </location>
</feature>